<dbReference type="AlphaFoldDB" id="A0A382QLE0"/>
<evidence type="ECO:0000256" key="1">
    <source>
        <dbReference type="SAM" id="MobiDB-lite"/>
    </source>
</evidence>
<feature type="non-terminal residue" evidence="2">
    <location>
        <position position="1"/>
    </location>
</feature>
<gene>
    <name evidence="2" type="ORF">METZ01_LOCUS338631</name>
</gene>
<proteinExistence type="predicted"/>
<dbReference type="EMBL" id="UINC01115041">
    <property type="protein sequence ID" value="SVC85777.1"/>
    <property type="molecule type" value="Genomic_DNA"/>
</dbReference>
<reference evidence="2" key="1">
    <citation type="submission" date="2018-05" db="EMBL/GenBank/DDBJ databases">
        <authorList>
            <person name="Lanie J.A."/>
            <person name="Ng W.-L."/>
            <person name="Kazmierczak K.M."/>
            <person name="Andrzejewski T.M."/>
            <person name="Davidsen T.M."/>
            <person name="Wayne K.J."/>
            <person name="Tettelin H."/>
            <person name="Glass J.I."/>
            <person name="Rusch D."/>
            <person name="Podicherti R."/>
            <person name="Tsui H.-C.T."/>
            <person name="Winkler M.E."/>
        </authorList>
    </citation>
    <scope>NUCLEOTIDE SEQUENCE</scope>
</reference>
<protein>
    <submittedName>
        <fullName evidence="2">Uncharacterized protein</fullName>
    </submittedName>
</protein>
<feature type="non-terminal residue" evidence="2">
    <location>
        <position position="38"/>
    </location>
</feature>
<evidence type="ECO:0000313" key="2">
    <source>
        <dbReference type="EMBL" id="SVC85777.1"/>
    </source>
</evidence>
<organism evidence="2">
    <name type="scientific">marine metagenome</name>
    <dbReference type="NCBI Taxonomy" id="408172"/>
    <lineage>
        <taxon>unclassified sequences</taxon>
        <taxon>metagenomes</taxon>
        <taxon>ecological metagenomes</taxon>
    </lineage>
</organism>
<sequence>RCPCDGNAMGRRRGIVPRARGVPGKSEQKPVPTACGRL</sequence>
<accession>A0A382QLE0</accession>
<feature type="region of interest" description="Disordered" evidence="1">
    <location>
        <begin position="1"/>
        <end position="38"/>
    </location>
</feature>
<name>A0A382QLE0_9ZZZZ</name>